<dbReference type="AlphaFoldDB" id="A0AAD8TFV3"/>
<accession>A0AAD8TFV3</accession>
<feature type="compositionally biased region" description="Acidic residues" evidence="1">
    <location>
        <begin position="56"/>
        <end position="69"/>
    </location>
</feature>
<protein>
    <recommendedName>
        <fullName evidence="2">Reverse transcriptase Ty1/copia-type domain-containing protein</fullName>
    </recommendedName>
</protein>
<name>A0AAD8TFV3_LOLMU</name>
<evidence type="ECO:0000256" key="1">
    <source>
        <dbReference type="SAM" id="MobiDB-lite"/>
    </source>
</evidence>
<dbReference type="Pfam" id="PF07727">
    <property type="entry name" value="RVT_2"/>
    <property type="match status" value="1"/>
</dbReference>
<dbReference type="InterPro" id="IPR013103">
    <property type="entry name" value="RVT_2"/>
</dbReference>
<sequence>MHQPKNKKKTLPLMYKIKDKINQGFMMDPMNIHSIFPLPDNVQDQAHDIEQSQEIEEAQVEGQDGDPNDQVDQVTPPRPRRTKEEIEARRLARRERNLEIREHTHDKVLGDLRASVTTRRQLANFSNHHAYISLVEPKKVFEALEDSDWLEAMHEELNNFKRNKVWTLVEKPKECRNVIGTKWIFKNKQDEFGNVVRNKARLVAQGFSQVEGIDFGETYAPVARLESIRILLAYASHHNFKLQQMDVKSAFLNGPLHEEVYVKQPPGFEDLNFPNHVYKLDKALYGLKQAPRAWFEMSMMGEMKFFLGFEIKQLREGTFINQAKYLQDMLKRFKMTEMKGVATPMVTKCHLALDPNGKEVDQKWMFRRAGTSARWNFRRFSPELPAGMFAAMNSTLLGSGFDLLVRVHSFIISILISKAYQVTRDVAIKCMCRKSMPYLEYKELRKMNPYLIPRNNRVGDKRFHNKSQEEIFYEIYVTFKKGIATQHSIDTAKMAATRYFEEAYAMCGEFGLYPIMELNKDFDIGLIQQFYDTVHFEQDEARTFRWMTHDTLLEANLASFGAALGYPCSPVVHANGWRSHDSSFAQTKEALEPLYIKDSFAKKGTGEKLDVMDYIYNEMWSCVMEKKLPIFAPFIMKLIEDTWVVTRPAPLVHSFTLNITSHEVKILRVKRHNSPIEDVAPMDEKLSF</sequence>
<reference evidence="3" key="1">
    <citation type="submission" date="2023-07" db="EMBL/GenBank/DDBJ databases">
        <title>A chromosome-level genome assembly of Lolium multiflorum.</title>
        <authorList>
            <person name="Chen Y."/>
            <person name="Copetti D."/>
            <person name="Kolliker R."/>
            <person name="Studer B."/>
        </authorList>
    </citation>
    <scope>NUCLEOTIDE SEQUENCE</scope>
    <source>
        <strain evidence="3">02402/16</strain>
        <tissue evidence="3">Leaf</tissue>
    </source>
</reference>
<dbReference type="InterPro" id="IPR043502">
    <property type="entry name" value="DNA/RNA_pol_sf"/>
</dbReference>
<evidence type="ECO:0000259" key="2">
    <source>
        <dbReference type="Pfam" id="PF07727"/>
    </source>
</evidence>
<evidence type="ECO:0000313" key="4">
    <source>
        <dbReference type="Proteomes" id="UP001231189"/>
    </source>
</evidence>
<comment type="caution">
    <text evidence="3">The sequence shown here is derived from an EMBL/GenBank/DDBJ whole genome shotgun (WGS) entry which is preliminary data.</text>
</comment>
<keyword evidence="4" id="KW-1185">Reference proteome</keyword>
<evidence type="ECO:0000313" key="3">
    <source>
        <dbReference type="EMBL" id="KAK1681865.1"/>
    </source>
</evidence>
<dbReference type="SUPFAM" id="SSF56672">
    <property type="entry name" value="DNA/RNA polymerases"/>
    <property type="match status" value="1"/>
</dbReference>
<dbReference type="EMBL" id="JAUUTY010000002">
    <property type="protein sequence ID" value="KAK1681865.1"/>
    <property type="molecule type" value="Genomic_DNA"/>
</dbReference>
<dbReference type="Proteomes" id="UP001231189">
    <property type="component" value="Unassembled WGS sequence"/>
</dbReference>
<gene>
    <name evidence="3" type="ORF">QYE76_042713</name>
</gene>
<organism evidence="3 4">
    <name type="scientific">Lolium multiflorum</name>
    <name type="common">Italian ryegrass</name>
    <name type="synonym">Lolium perenne subsp. multiflorum</name>
    <dbReference type="NCBI Taxonomy" id="4521"/>
    <lineage>
        <taxon>Eukaryota</taxon>
        <taxon>Viridiplantae</taxon>
        <taxon>Streptophyta</taxon>
        <taxon>Embryophyta</taxon>
        <taxon>Tracheophyta</taxon>
        <taxon>Spermatophyta</taxon>
        <taxon>Magnoliopsida</taxon>
        <taxon>Liliopsida</taxon>
        <taxon>Poales</taxon>
        <taxon>Poaceae</taxon>
        <taxon>BOP clade</taxon>
        <taxon>Pooideae</taxon>
        <taxon>Poodae</taxon>
        <taxon>Poeae</taxon>
        <taxon>Poeae Chloroplast Group 2 (Poeae type)</taxon>
        <taxon>Loliodinae</taxon>
        <taxon>Loliinae</taxon>
        <taxon>Lolium</taxon>
    </lineage>
</organism>
<feature type="region of interest" description="Disordered" evidence="1">
    <location>
        <begin position="56"/>
        <end position="85"/>
    </location>
</feature>
<feature type="domain" description="Reverse transcriptase Ty1/copia-type" evidence="2">
    <location>
        <begin position="163"/>
        <end position="296"/>
    </location>
</feature>
<proteinExistence type="predicted"/>